<dbReference type="Pfam" id="PF22828">
    <property type="entry name" value="HphA_N"/>
    <property type="match status" value="1"/>
</dbReference>
<dbReference type="EMBL" id="JAUQTG010000001">
    <property type="protein sequence ID" value="MDO7855163.1"/>
    <property type="molecule type" value="Genomic_DNA"/>
</dbReference>
<name>A0AA42FHF2_9GAMM</name>
<evidence type="ECO:0000256" key="1">
    <source>
        <dbReference type="SAM" id="SignalP"/>
    </source>
</evidence>
<dbReference type="Gene3D" id="2.40.160.90">
    <property type="match status" value="1"/>
</dbReference>
<keyword evidence="1" id="KW-0732">Signal</keyword>
<dbReference type="Proteomes" id="UP001176478">
    <property type="component" value="Unassembled WGS sequence"/>
</dbReference>
<dbReference type="InterPro" id="IPR054843">
    <property type="entry name" value="Slam_hemophilin_C"/>
</dbReference>
<feature type="signal peptide" evidence="1">
    <location>
        <begin position="1"/>
        <end position="22"/>
    </location>
</feature>
<keyword evidence="7" id="KW-1185">Reference proteome</keyword>
<dbReference type="AlphaFoldDB" id="A0AA42FHF2"/>
<feature type="domain" description="HphA C-terminal" evidence="3">
    <location>
        <begin position="141"/>
        <end position="246"/>
    </location>
</feature>
<dbReference type="InterPro" id="IPR054535">
    <property type="entry name" value="HphA_N"/>
</dbReference>
<evidence type="ECO:0000313" key="5">
    <source>
        <dbReference type="EMBL" id="MDO7855163.1"/>
    </source>
</evidence>
<reference evidence="5" key="3">
    <citation type="journal article" date="2024" name="Int. J. Antimicrob. Agents">
        <title>Identification of a novel Providencia species showing multi-drug-resistant in three patients with hospital-acquired infection.</title>
        <authorList>
            <person name="Yang W."/>
            <person name="Chen J."/>
            <person name="Yang F."/>
            <person name="Ji P."/>
            <person name="Shen S."/>
            <person name="Yin D."/>
            <person name="Hu F."/>
        </authorList>
    </citation>
    <scope>NUCLEOTIDE SEQUENCE</scope>
    <source>
        <strain evidence="5">CRE-138-0111</strain>
    </source>
</reference>
<dbReference type="SUPFAM" id="SSF56925">
    <property type="entry name" value="OMPA-like"/>
    <property type="match status" value="1"/>
</dbReference>
<dbReference type="InterPro" id="IPR011250">
    <property type="entry name" value="OMP/PagP_B-barrel"/>
</dbReference>
<feature type="chain" id="PRO_5041264598" evidence="1">
    <location>
        <begin position="23"/>
        <end position="247"/>
    </location>
</feature>
<reference evidence="5" key="2">
    <citation type="submission" date="2023-07" db="EMBL/GenBank/DDBJ databases">
        <authorList>
            <person name="Yang W."/>
            <person name="Chen J."/>
            <person name="Ji P."/>
            <person name="Hu F."/>
        </authorList>
    </citation>
    <scope>NUCLEOTIDE SEQUENCE</scope>
    <source>
        <strain evidence="5">CRE-138-0111</strain>
    </source>
</reference>
<reference evidence="4" key="1">
    <citation type="submission" date="2023-03" db="EMBL/GenBank/DDBJ databases">
        <title>a new species belonging to Providencia genus.</title>
        <authorList>
            <person name="Yang W."/>
            <person name="Hu F."/>
            <person name="Shen S."/>
            <person name="Ding L."/>
            <person name="Yin D."/>
        </authorList>
    </citation>
    <scope>NUCLEOTIDE SEQUENCE</scope>
    <source>
        <strain evidence="4">CRE-3FA-0001</strain>
    </source>
</reference>
<dbReference type="NCBIfam" id="NF041636">
    <property type="entry name" value="slam_lipo"/>
    <property type="match status" value="1"/>
</dbReference>
<evidence type="ECO:0000313" key="4">
    <source>
        <dbReference type="EMBL" id="MDG4696703.1"/>
    </source>
</evidence>
<evidence type="ECO:0000259" key="2">
    <source>
        <dbReference type="Pfam" id="PF22828"/>
    </source>
</evidence>
<dbReference type="Pfam" id="PF22829">
    <property type="entry name" value="HphA_C"/>
    <property type="match status" value="1"/>
</dbReference>
<evidence type="ECO:0000259" key="3">
    <source>
        <dbReference type="Pfam" id="PF22829"/>
    </source>
</evidence>
<organism evidence="4 6">
    <name type="scientific">Providencia huashanensis</name>
    <dbReference type="NCBI Taxonomy" id="3037798"/>
    <lineage>
        <taxon>Bacteria</taxon>
        <taxon>Pseudomonadati</taxon>
        <taxon>Pseudomonadota</taxon>
        <taxon>Gammaproteobacteria</taxon>
        <taxon>Enterobacterales</taxon>
        <taxon>Morganellaceae</taxon>
        <taxon>Providencia</taxon>
    </lineage>
</organism>
<comment type="caution">
    <text evidence="4">The sequence shown here is derived from an EMBL/GenBank/DDBJ whole genome shotgun (WGS) entry which is preliminary data.</text>
</comment>
<gene>
    <name evidence="4" type="ORF">P7V44_10680</name>
    <name evidence="5" type="ORF">Q5E86_01985</name>
</gene>
<evidence type="ECO:0000313" key="7">
    <source>
        <dbReference type="Proteomes" id="UP001176478"/>
    </source>
</evidence>
<dbReference type="EMBL" id="JARRYG010000009">
    <property type="protein sequence ID" value="MDG4696703.1"/>
    <property type="molecule type" value="Genomic_DNA"/>
</dbReference>
<accession>A0AA42FHF2</accession>
<keyword evidence="5" id="KW-0449">Lipoprotein</keyword>
<sequence>MEKISVLTLAVTFSIFSSSTMAETISGQSQSYDNNMVNIRIDETESTMGPHGGALGTPGIGYRSIAGGKTISFSGLKSSDIKKPDNVYLLDGTTIPHGNMGKFQFSQVADAEVYFGDWSQTGVNGDTTHTAYFSGENAMSEVPSSGQANYTLEGINQFDGETKLIGSFTADFNDKSYKGSLKGKTLSISMGGNIAEQGKFSGNAIANDTITGSSMGQLFGDNAEQVAGITSFKGHEHLDTAFGGKKD</sequence>
<dbReference type="InterPro" id="IPR054536">
    <property type="entry name" value="HphA_C"/>
</dbReference>
<proteinExistence type="predicted"/>
<feature type="domain" description="HphA N-terminal heme-binding" evidence="2">
    <location>
        <begin position="29"/>
        <end position="130"/>
    </location>
</feature>
<protein>
    <submittedName>
        <fullName evidence="5">Slam-dependent surface lipoprotein</fullName>
    </submittedName>
</protein>
<evidence type="ECO:0000313" key="6">
    <source>
        <dbReference type="Proteomes" id="UP001156701"/>
    </source>
</evidence>
<dbReference type="RefSeq" id="WP_187551096.1">
    <property type="nucleotide sequence ID" value="NZ_JARRYG010000009.1"/>
</dbReference>
<dbReference type="Proteomes" id="UP001156701">
    <property type="component" value="Unassembled WGS sequence"/>
</dbReference>